<reference evidence="3" key="1">
    <citation type="journal article" date="2012" name="Nat. Biotechnol.">
        <title>Draft genome sequence of pigeonpea (Cajanus cajan), an orphan legume crop of resource-poor farmers.</title>
        <authorList>
            <person name="Varshney R.K."/>
            <person name="Chen W."/>
            <person name="Li Y."/>
            <person name="Bharti A.K."/>
            <person name="Saxena R.K."/>
            <person name="Schlueter J.A."/>
            <person name="Donoghue M.T."/>
            <person name="Azam S."/>
            <person name="Fan G."/>
            <person name="Whaley A.M."/>
            <person name="Farmer A.D."/>
            <person name="Sheridan J."/>
            <person name="Iwata A."/>
            <person name="Tuteja R."/>
            <person name="Penmetsa R.V."/>
            <person name="Wu W."/>
            <person name="Upadhyaya H.D."/>
            <person name="Yang S.P."/>
            <person name="Shah T."/>
            <person name="Saxena K.B."/>
            <person name="Michael T."/>
            <person name="McCombie W.R."/>
            <person name="Yang B."/>
            <person name="Zhang G."/>
            <person name="Yang H."/>
            <person name="Wang J."/>
            <person name="Spillane C."/>
            <person name="Cook D.R."/>
            <person name="May G.D."/>
            <person name="Xu X."/>
            <person name="Jackson S.A."/>
        </authorList>
    </citation>
    <scope>NUCLEOTIDE SEQUENCE [LARGE SCALE GENOMIC DNA]</scope>
</reference>
<keyword evidence="4" id="KW-1185">Reference proteome</keyword>
<accession>A0A151UD89</accession>
<dbReference type="InterPro" id="IPR000157">
    <property type="entry name" value="TIR_dom"/>
</dbReference>
<dbReference type="OMA" id="NEVACIS"/>
<dbReference type="Pfam" id="PF01582">
    <property type="entry name" value="TIR"/>
    <property type="match status" value="1"/>
</dbReference>
<keyword evidence="1" id="KW-0520">NAD</keyword>
<dbReference type="InterPro" id="IPR035897">
    <property type="entry name" value="Toll_tir_struct_dom_sf"/>
</dbReference>
<organism evidence="3 4">
    <name type="scientific">Cajanus cajan</name>
    <name type="common">Pigeon pea</name>
    <name type="synonym">Cajanus indicus</name>
    <dbReference type="NCBI Taxonomy" id="3821"/>
    <lineage>
        <taxon>Eukaryota</taxon>
        <taxon>Viridiplantae</taxon>
        <taxon>Streptophyta</taxon>
        <taxon>Embryophyta</taxon>
        <taxon>Tracheophyta</taxon>
        <taxon>Spermatophyta</taxon>
        <taxon>Magnoliopsida</taxon>
        <taxon>eudicotyledons</taxon>
        <taxon>Gunneridae</taxon>
        <taxon>Pentapetalae</taxon>
        <taxon>rosids</taxon>
        <taxon>fabids</taxon>
        <taxon>Fabales</taxon>
        <taxon>Fabaceae</taxon>
        <taxon>Papilionoideae</taxon>
        <taxon>50 kb inversion clade</taxon>
        <taxon>NPAAA clade</taxon>
        <taxon>indigoferoid/millettioid clade</taxon>
        <taxon>Phaseoleae</taxon>
        <taxon>Cajanus</taxon>
    </lineage>
</organism>
<evidence type="ECO:0000259" key="2">
    <source>
        <dbReference type="PROSITE" id="PS50104"/>
    </source>
</evidence>
<proteinExistence type="predicted"/>
<gene>
    <name evidence="3" type="ORF">KK1_050276</name>
</gene>
<evidence type="ECO:0000256" key="1">
    <source>
        <dbReference type="ARBA" id="ARBA00023027"/>
    </source>
</evidence>
<dbReference type="Gene3D" id="3.40.50.10140">
    <property type="entry name" value="Toll/interleukin-1 receptor homology (TIR) domain"/>
    <property type="match status" value="1"/>
</dbReference>
<sequence>MEGIDDSAAFIVIISKDYASSHWCLEELTKICHTRRLVLPVFYRVDPSQVRHQTGPFEPGFSSHQKRFGENTVSKWRGAFKKIGGVAGWVFNGRFTSLAHP</sequence>
<dbReference type="Gramene" id="C.cajan_48546.t">
    <property type="protein sequence ID" value="C.cajan_48546.t.cds1"/>
    <property type="gene ID" value="C.cajan_48546"/>
</dbReference>
<dbReference type="PANTHER" id="PTHR32009:SF155">
    <property type="entry name" value="DISEASE RESISTANCE PROTEIN (TIR-NBS-LRR CLASS)"/>
    <property type="match status" value="1"/>
</dbReference>
<dbReference type="PANTHER" id="PTHR32009">
    <property type="entry name" value="TMV RESISTANCE PROTEIN N-LIKE"/>
    <property type="match status" value="1"/>
</dbReference>
<dbReference type="PROSITE" id="PS50104">
    <property type="entry name" value="TIR"/>
    <property type="match status" value="1"/>
</dbReference>
<evidence type="ECO:0000313" key="3">
    <source>
        <dbReference type="EMBL" id="KYP77277.1"/>
    </source>
</evidence>
<feature type="domain" description="TIR" evidence="2">
    <location>
        <begin position="1"/>
        <end position="101"/>
    </location>
</feature>
<dbReference type="AlphaFoldDB" id="A0A151UD89"/>
<dbReference type="Proteomes" id="UP000075243">
    <property type="component" value="Unassembled WGS sequence"/>
</dbReference>
<dbReference type="EMBL" id="AGCT01017367">
    <property type="protein sequence ID" value="KYP77277.1"/>
    <property type="molecule type" value="Genomic_DNA"/>
</dbReference>
<comment type="caution">
    <text evidence="3">The sequence shown here is derived from an EMBL/GenBank/DDBJ whole genome shotgun (WGS) entry which is preliminary data.</text>
</comment>
<protein>
    <submittedName>
        <fullName evidence="3">TMV resistance protein N</fullName>
    </submittedName>
</protein>
<dbReference type="GO" id="GO:0007165">
    <property type="term" value="P:signal transduction"/>
    <property type="evidence" value="ECO:0007669"/>
    <property type="project" value="InterPro"/>
</dbReference>
<dbReference type="SUPFAM" id="SSF52200">
    <property type="entry name" value="Toll/Interleukin receptor TIR domain"/>
    <property type="match status" value="1"/>
</dbReference>
<name>A0A151UD89_CAJCA</name>
<evidence type="ECO:0000313" key="4">
    <source>
        <dbReference type="Proteomes" id="UP000075243"/>
    </source>
</evidence>